<dbReference type="EMBL" id="CAJNOK010033393">
    <property type="protein sequence ID" value="CAF1493757.1"/>
    <property type="molecule type" value="Genomic_DNA"/>
</dbReference>
<dbReference type="AlphaFoldDB" id="A0A8S2FJY4"/>
<organism evidence="1 3">
    <name type="scientific">Didymodactylos carnosus</name>
    <dbReference type="NCBI Taxonomy" id="1234261"/>
    <lineage>
        <taxon>Eukaryota</taxon>
        <taxon>Metazoa</taxon>
        <taxon>Spiralia</taxon>
        <taxon>Gnathifera</taxon>
        <taxon>Rotifera</taxon>
        <taxon>Eurotatoria</taxon>
        <taxon>Bdelloidea</taxon>
        <taxon>Philodinida</taxon>
        <taxon>Philodinidae</taxon>
        <taxon>Didymodactylos</taxon>
    </lineage>
</organism>
<name>A0A8S2FJY4_9BILA</name>
<protein>
    <submittedName>
        <fullName evidence="1">Uncharacterized protein</fullName>
    </submittedName>
</protein>
<sequence length="461" mass="52643">FCVKQVCEALRVNLLSSDQEESLYAAVGLNLRLKAKQQKDLTTSIYNVSSETLIVLNTSFLIGFIPKCFMAFANEIFYNDKNSNKTAANNYQICKLYEILYSACNGNVLMPLSFSESLLTHMLTGSKLAVTVVQKSNPSGSYLTISRWHKKHCQKTIVVPSGDIECAFDKNQIISKTYNINDKKSLLSISTTVIHAIVKDELDIQSKEYDLSKWCSNKKIFISCASMINSIDELKNSNDPLMVSILNKCPLMKSCLKTFIEHMIEVVSKQTDSIHKSDYIDSVIQEKQRFEKKKICVMCKMEYKKQKQKCPTCKVPLVENLSKKLIRPTNPAKTIISTKLKHTFEQIPSLHPKGKRVVKLGNPYILNPGSFENILIILRDLQEKCLQSTADSNQLRKWTTITVDASPYCLAWKLFINNYTCLLCDYKSLEFDDLVTHYTTTHRNSKTSNNRFMYLTNLRTI</sequence>
<evidence type="ECO:0000313" key="2">
    <source>
        <dbReference type="EMBL" id="CAF4282869.1"/>
    </source>
</evidence>
<gene>
    <name evidence="1" type="ORF">OVA965_LOCUS36621</name>
    <name evidence="2" type="ORF">TMI583_LOCUS37639</name>
</gene>
<accession>A0A8S2FJY4</accession>
<proteinExistence type="predicted"/>
<evidence type="ECO:0000313" key="1">
    <source>
        <dbReference type="EMBL" id="CAF1493757.1"/>
    </source>
</evidence>
<comment type="caution">
    <text evidence="1">The sequence shown here is derived from an EMBL/GenBank/DDBJ whole genome shotgun (WGS) entry which is preliminary data.</text>
</comment>
<reference evidence="1" key="1">
    <citation type="submission" date="2021-02" db="EMBL/GenBank/DDBJ databases">
        <authorList>
            <person name="Nowell W R."/>
        </authorList>
    </citation>
    <scope>NUCLEOTIDE SEQUENCE</scope>
</reference>
<feature type="non-terminal residue" evidence="1">
    <location>
        <position position="1"/>
    </location>
</feature>
<dbReference type="EMBL" id="CAJOBA010055366">
    <property type="protein sequence ID" value="CAF4282869.1"/>
    <property type="molecule type" value="Genomic_DNA"/>
</dbReference>
<dbReference type="Proteomes" id="UP000682733">
    <property type="component" value="Unassembled WGS sequence"/>
</dbReference>
<dbReference type="Proteomes" id="UP000677228">
    <property type="component" value="Unassembled WGS sequence"/>
</dbReference>
<evidence type="ECO:0000313" key="3">
    <source>
        <dbReference type="Proteomes" id="UP000677228"/>
    </source>
</evidence>